<evidence type="ECO:0000313" key="1">
    <source>
        <dbReference type="EMBL" id="OUJ65071.1"/>
    </source>
</evidence>
<dbReference type="AlphaFoldDB" id="A0A243W4M3"/>
<accession>A0A243W4M3</accession>
<dbReference type="Proteomes" id="UP000194873">
    <property type="component" value="Unassembled WGS sequence"/>
</dbReference>
<feature type="non-terminal residue" evidence="1">
    <location>
        <position position="1"/>
    </location>
</feature>
<evidence type="ECO:0000313" key="2">
    <source>
        <dbReference type="Proteomes" id="UP000194873"/>
    </source>
</evidence>
<organism evidence="1 2">
    <name type="scientific">Hymenobacter crusticola</name>
    <dbReference type="NCBI Taxonomy" id="1770526"/>
    <lineage>
        <taxon>Bacteria</taxon>
        <taxon>Pseudomonadati</taxon>
        <taxon>Bacteroidota</taxon>
        <taxon>Cytophagia</taxon>
        <taxon>Cytophagales</taxon>
        <taxon>Hymenobacteraceae</taxon>
        <taxon>Hymenobacter</taxon>
    </lineage>
</organism>
<dbReference type="Gene3D" id="3.30.420.280">
    <property type="match status" value="1"/>
</dbReference>
<dbReference type="EMBL" id="MTSE01000127">
    <property type="protein sequence ID" value="OUJ65071.1"/>
    <property type="molecule type" value="Genomic_DNA"/>
</dbReference>
<comment type="caution">
    <text evidence="1">The sequence shown here is derived from an EMBL/GenBank/DDBJ whole genome shotgun (WGS) entry which is preliminary data.</text>
</comment>
<sequence>HNESQQLLCNTRWDEYDVAGRLLARDGEYSETNPNGWVVLKFEGIKTGPPTVLDPRRAGEALFPERHSLEKLLGVKQSNPIGFNSLYQQDPKPSVEALVYPMWTQVPDVPEGLRHVAPYYGLDFGFTNDPTALVKVYQHKHRVCLDELIYAKGLSNAEIKLEYLSTGGAVGALIFADAAEPKTIADLRQTTLVEATPERQAKYPTLRQYLSGTTYRLPGLNVVAAVK</sequence>
<protein>
    <submittedName>
        <fullName evidence="1">Uncharacterized protein</fullName>
    </submittedName>
</protein>
<proteinExistence type="predicted"/>
<keyword evidence="2" id="KW-1185">Reference proteome</keyword>
<reference evidence="1 2" key="1">
    <citation type="submission" date="2017-01" db="EMBL/GenBank/DDBJ databases">
        <title>A new Hymenobacter.</title>
        <authorList>
            <person name="Liang Y."/>
            <person name="Feng F."/>
        </authorList>
    </citation>
    <scope>NUCLEOTIDE SEQUENCE [LARGE SCALE GENOMIC DNA]</scope>
    <source>
        <strain evidence="1">MIMBbqt21</strain>
    </source>
</reference>
<name>A0A243W4M3_9BACT</name>
<gene>
    <name evidence="1" type="ORF">BXP70_29245</name>
</gene>
<feature type="non-terminal residue" evidence="1">
    <location>
        <position position="227"/>
    </location>
</feature>